<evidence type="ECO:0000259" key="1">
    <source>
        <dbReference type="PROSITE" id="PS51186"/>
    </source>
</evidence>
<feature type="domain" description="N-acetyltransferase" evidence="1">
    <location>
        <begin position="27"/>
        <end position="175"/>
    </location>
</feature>
<keyword evidence="2" id="KW-0808">Transferase</keyword>
<dbReference type="InterPro" id="IPR016181">
    <property type="entry name" value="Acyl_CoA_acyltransferase"/>
</dbReference>
<organism evidence="2 3">
    <name type="scientific">Pseudomonas nitroreducens</name>
    <dbReference type="NCBI Taxonomy" id="46680"/>
    <lineage>
        <taxon>Bacteria</taxon>
        <taxon>Pseudomonadati</taxon>
        <taxon>Pseudomonadota</taxon>
        <taxon>Gammaproteobacteria</taxon>
        <taxon>Pseudomonadales</taxon>
        <taxon>Pseudomonadaceae</taxon>
        <taxon>Pseudomonas</taxon>
    </lineage>
</organism>
<dbReference type="AlphaFoldDB" id="A0A2D0AF99"/>
<comment type="caution">
    <text evidence="2">The sequence shown here is derived from an EMBL/GenBank/DDBJ whole genome shotgun (WGS) entry which is preliminary data.</text>
</comment>
<dbReference type="Gene3D" id="3.40.630.30">
    <property type="match status" value="1"/>
</dbReference>
<evidence type="ECO:0000313" key="2">
    <source>
        <dbReference type="EMBL" id="OWP50753.1"/>
    </source>
</evidence>
<evidence type="ECO:0000313" key="3">
    <source>
        <dbReference type="Proteomes" id="UP000198145"/>
    </source>
</evidence>
<dbReference type="GO" id="GO:0005737">
    <property type="term" value="C:cytoplasm"/>
    <property type="evidence" value="ECO:0007669"/>
    <property type="project" value="TreeGrafter"/>
</dbReference>
<dbReference type="InterPro" id="IPR000182">
    <property type="entry name" value="GNAT_dom"/>
</dbReference>
<sequence>MSAVQPFPELHGERFRLRAFTDADQPAVFRALSHPEVIRYYGVSYASLEATREQMEWFERIHKERSGIWWAICRPDAPEAVVGGCGFNNWQQEHRRLELGYWLLPEHWGQGVMSECLPLIFRHAFRDMNVHRIEAEVEPANLASGRLLLRQGFTLEGRRRECEVKDGAFLSLDCYGLLAPAAEPRP</sequence>
<dbReference type="GO" id="GO:0008999">
    <property type="term" value="F:protein-N-terminal-alanine acetyltransferase activity"/>
    <property type="evidence" value="ECO:0007669"/>
    <property type="project" value="TreeGrafter"/>
</dbReference>
<name>A0A2D0AF99_PSENT</name>
<dbReference type="STRING" id="46680.GCA_000807755_05583"/>
<accession>A0A2D0AF99</accession>
<gene>
    <name evidence="2" type="ORF">CEG18_14570</name>
</gene>
<protein>
    <submittedName>
        <fullName evidence="2">GNAT family N-acetyltransferase</fullName>
    </submittedName>
</protein>
<proteinExistence type="predicted"/>
<dbReference type="EMBL" id="NJBA01000004">
    <property type="protein sequence ID" value="OWP50753.1"/>
    <property type="molecule type" value="Genomic_DNA"/>
</dbReference>
<dbReference type="PROSITE" id="PS51186">
    <property type="entry name" value="GNAT"/>
    <property type="match status" value="1"/>
</dbReference>
<dbReference type="PANTHER" id="PTHR43792:SF9">
    <property type="entry name" value="RIBOSOMAL-PROTEIN-ALANINE ACETYLTRANSFERASE"/>
    <property type="match status" value="1"/>
</dbReference>
<dbReference type="SUPFAM" id="SSF55729">
    <property type="entry name" value="Acyl-CoA N-acyltransferases (Nat)"/>
    <property type="match status" value="1"/>
</dbReference>
<dbReference type="Pfam" id="PF13302">
    <property type="entry name" value="Acetyltransf_3"/>
    <property type="match status" value="1"/>
</dbReference>
<dbReference type="Proteomes" id="UP000198145">
    <property type="component" value="Unassembled WGS sequence"/>
</dbReference>
<dbReference type="InterPro" id="IPR051531">
    <property type="entry name" value="N-acetyltransferase"/>
</dbReference>
<dbReference type="PANTHER" id="PTHR43792">
    <property type="entry name" value="GNAT FAMILY, PUTATIVE (AFU_ORTHOLOGUE AFUA_3G00765)-RELATED-RELATED"/>
    <property type="match status" value="1"/>
</dbReference>
<dbReference type="RefSeq" id="WP_088418112.1">
    <property type="nucleotide sequence ID" value="NZ_NJBA01000004.1"/>
</dbReference>
<dbReference type="eggNOG" id="COG1670">
    <property type="taxonomic scope" value="Bacteria"/>
</dbReference>
<reference evidence="2 3" key="1">
    <citation type="submission" date="2017-06" db="EMBL/GenBank/DDBJ databases">
        <title>Draft genome of Pseudomonas nitroreducens DF05.</title>
        <authorList>
            <person name="Iyer R."/>
        </authorList>
    </citation>
    <scope>NUCLEOTIDE SEQUENCE [LARGE SCALE GENOMIC DNA]</scope>
    <source>
        <strain evidence="2 3">DF05</strain>
    </source>
</reference>